<evidence type="ECO:0000313" key="2">
    <source>
        <dbReference type="Proteomes" id="UP001144978"/>
    </source>
</evidence>
<proteinExistence type="predicted"/>
<sequence length="203" mass="21413">MTQGDTTTWIVPCNASANVSFVFANQEFFVHPLDLTIPSVNLVPLADGTKENRTVCINTFQNFDFGSNFGGFDLILGEAFLRNVYASFNLGDNESGPFVQMVSTTPDLSAAYQEFQSQRAALLAQLPPTIDPSEVSQLAQGLPLPTQTEGLPSAPTAPTSVQPNPSQAISSVSPKKSNAGSAQATLPMGTGILCIAALVYGLL</sequence>
<organism evidence="1 2">
    <name type="scientific">Trametes sanguinea</name>
    <dbReference type="NCBI Taxonomy" id="158606"/>
    <lineage>
        <taxon>Eukaryota</taxon>
        <taxon>Fungi</taxon>
        <taxon>Dikarya</taxon>
        <taxon>Basidiomycota</taxon>
        <taxon>Agaricomycotina</taxon>
        <taxon>Agaricomycetes</taxon>
        <taxon>Polyporales</taxon>
        <taxon>Polyporaceae</taxon>
        <taxon>Trametes</taxon>
    </lineage>
</organism>
<dbReference type="EMBL" id="JANSHE010002818">
    <property type="protein sequence ID" value="KAJ2989297.1"/>
    <property type="molecule type" value="Genomic_DNA"/>
</dbReference>
<gene>
    <name evidence="1" type="ORF">NUW54_g8830</name>
</gene>
<name>A0ACC1PC19_9APHY</name>
<evidence type="ECO:0000313" key="1">
    <source>
        <dbReference type="EMBL" id="KAJ2989297.1"/>
    </source>
</evidence>
<dbReference type="Proteomes" id="UP001144978">
    <property type="component" value="Unassembled WGS sequence"/>
</dbReference>
<reference evidence="1" key="1">
    <citation type="submission" date="2022-08" db="EMBL/GenBank/DDBJ databases">
        <title>Genome Sequence of Pycnoporus sanguineus.</title>
        <authorList>
            <person name="Buettner E."/>
        </authorList>
    </citation>
    <scope>NUCLEOTIDE SEQUENCE</scope>
    <source>
        <strain evidence="1">CG-C14</strain>
    </source>
</reference>
<keyword evidence="2" id="KW-1185">Reference proteome</keyword>
<protein>
    <submittedName>
        <fullName evidence="1">Uncharacterized protein</fullName>
    </submittedName>
</protein>
<accession>A0ACC1PC19</accession>
<comment type="caution">
    <text evidence="1">The sequence shown here is derived from an EMBL/GenBank/DDBJ whole genome shotgun (WGS) entry which is preliminary data.</text>
</comment>